<organism evidence="2 3">
    <name type="scientific">Bosea caraganae</name>
    <dbReference type="NCBI Taxonomy" id="2763117"/>
    <lineage>
        <taxon>Bacteria</taxon>
        <taxon>Pseudomonadati</taxon>
        <taxon>Pseudomonadota</taxon>
        <taxon>Alphaproteobacteria</taxon>
        <taxon>Hyphomicrobiales</taxon>
        <taxon>Boseaceae</taxon>
        <taxon>Bosea</taxon>
    </lineage>
</organism>
<feature type="chain" id="PRO_5030068363" description="DUF3617 family protein" evidence="1">
    <location>
        <begin position="30"/>
        <end position="206"/>
    </location>
</feature>
<evidence type="ECO:0000313" key="3">
    <source>
        <dbReference type="Proteomes" id="UP000255207"/>
    </source>
</evidence>
<proteinExistence type="predicted"/>
<dbReference type="EMBL" id="QQTP01000008">
    <property type="protein sequence ID" value="RDJ23626.1"/>
    <property type="molecule type" value="Genomic_DNA"/>
</dbReference>
<evidence type="ECO:0000256" key="1">
    <source>
        <dbReference type="SAM" id="SignalP"/>
    </source>
</evidence>
<sequence length="206" mass="20930">MNDVMSRRPHLLAASLLCLGLAGCGSSSSSTGEPSAMQRTMNVLMFQSTSAPPAEQLPKDDEQDTGFVCPQVIIADGGAAIRAQAGQDSAGLRHQISILNVARECTPTGPGGGFRLKVGVEGRVLLGPAGGAGAYSATLNTQVMRGTTVVARRSGRVGGSIAAGQGGTDFTYVEDGIVVPPGRGDVEIIVGLSQGGAATPARARRR</sequence>
<dbReference type="RefSeq" id="WP_114830251.1">
    <property type="nucleotide sequence ID" value="NZ_QQTP01000008.1"/>
</dbReference>
<gene>
    <name evidence="2" type="ORF">DWE98_15890</name>
</gene>
<evidence type="ECO:0000313" key="2">
    <source>
        <dbReference type="EMBL" id="RDJ23626.1"/>
    </source>
</evidence>
<feature type="signal peptide" evidence="1">
    <location>
        <begin position="1"/>
        <end position="29"/>
    </location>
</feature>
<keyword evidence="1" id="KW-0732">Signal</keyword>
<accession>A0A370L4C9</accession>
<dbReference type="PROSITE" id="PS51257">
    <property type="entry name" value="PROKAR_LIPOPROTEIN"/>
    <property type="match status" value="1"/>
</dbReference>
<evidence type="ECO:0008006" key="4">
    <source>
        <dbReference type="Google" id="ProtNLM"/>
    </source>
</evidence>
<reference evidence="3" key="1">
    <citation type="submission" date="2018-07" db="EMBL/GenBank/DDBJ databases">
        <authorList>
            <person name="Safronova V.I."/>
            <person name="Chirak E.R."/>
            <person name="Sazanova A.L."/>
        </authorList>
    </citation>
    <scope>NUCLEOTIDE SEQUENCE [LARGE SCALE GENOMIC DNA]</scope>
    <source>
        <strain evidence="3">RCAM04685</strain>
    </source>
</reference>
<keyword evidence="3" id="KW-1185">Reference proteome</keyword>
<name>A0A370L4C9_9HYPH</name>
<protein>
    <recommendedName>
        <fullName evidence="4">DUF3617 family protein</fullName>
    </recommendedName>
</protein>
<dbReference type="Proteomes" id="UP000255207">
    <property type="component" value="Unassembled WGS sequence"/>
</dbReference>
<dbReference type="AlphaFoldDB" id="A0A370L4C9"/>
<comment type="caution">
    <text evidence="2">The sequence shown here is derived from an EMBL/GenBank/DDBJ whole genome shotgun (WGS) entry which is preliminary data.</text>
</comment>